<name>A0A0A8ZZL3_ARUDO</name>
<organism evidence="2">
    <name type="scientific">Arundo donax</name>
    <name type="common">Giant reed</name>
    <name type="synonym">Donax arundinaceus</name>
    <dbReference type="NCBI Taxonomy" id="35708"/>
    <lineage>
        <taxon>Eukaryota</taxon>
        <taxon>Viridiplantae</taxon>
        <taxon>Streptophyta</taxon>
        <taxon>Embryophyta</taxon>
        <taxon>Tracheophyta</taxon>
        <taxon>Spermatophyta</taxon>
        <taxon>Magnoliopsida</taxon>
        <taxon>Liliopsida</taxon>
        <taxon>Poales</taxon>
        <taxon>Poaceae</taxon>
        <taxon>PACMAD clade</taxon>
        <taxon>Arundinoideae</taxon>
        <taxon>Arundineae</taxon>
        <taxon>Arundo</taxon>
    </lineage>
</organism>
<dbReference type="AlphaFoldDB" id="A0A0A8ZZL3"/>
<feature type="region of interest" description="Disordered" evidence="1">
    <location>
        <begin position="1"/>
        <end position="23"/>
    </location>
</feature>
<protein>
    <submittedName>
        <fullName evidence="2">Uncharacterized protein</fullName>
    </submittedName>
</protein>
<proteinExistence type="predicted"/>
<evidence type="ECO:0000313" key="2">
    <source>
        <dbReference type="EMBL" id="JAD43123.1"/>
    </source>
</evidence>
<accession>A0A0A8ZZL3</accession>
<sequence length="23" mass="2717">MLEEKPDERTREILPTKWGSAVM</sequence>
<evidence type="ECO:0000256" key="1">
    <source>
        <dbReference type="SAM" id="MobiDB-lite"/>
    </source>
</evidence>
<reference evidence="2" key="1">
    <citation type="submission" date="2014-09" db="EMBL/GenBank/DDBJ databases">
        <authorList>
            <person name="Magalhaes I.L.F."/>
            <person name="Oliveira U."/>
            <person name="Santos F.R."/>
            <person name="Vidigal T.H.D.A."/>
            <person name="Brescovit A.D."/>
            <person name="Santos A.J."/>
        </authorList>
    </citation>
    <scope>NUCLEOTIDE SEQUENCE</scope>
    <source>
        <tissue evidence="2">Shoot tissue taken approximately 20 cm above the soil surface</tissue>
    </source>
</reference>
<reference evidence="2" key="2">
    <citation type="journal article" date="2015" name="Data Brief">
        <title>Shoot transcriptome of the giant reed, Arundo donax.</title>
        <authorList>
            <person name="Barrero R.A."/>
            <person name="Guerrero F.D."/>
            <person name="Moolhuijzen P."/>
            <person name="Goolsby J.A."/>
            <person name="Tidwell J."/>
            <person name="Bellgard S.E."/>
            <person name="Bellgard M.I."/>
        </authorList>
    </citation>
    <scope>NUCLEOTIDE SEQUENCE</scope>
    <source>
        <tissue evidence="2">Shoot tissue taken approximately 20 cm above the soil surface</tissue>
    </source>
</reference>
<dbReference type="EMBL" id="GBRH01254772">
    <property type="protein sequence ID" value="JAD43123.1"/>
    <property type="molecule type" value="Transcribed_RNA"/>
</dbReference>
<feature type="compositionally biased region" description="Basic and acidic residues" evidence="1">
    <location>
        <begin position="1"/>
        <end position="14"/>
    </location>
</feature>